<reference evidence="1" key="1">
    <citation type="submission" date="2012-11" db="EMBL/GenBank/DDBJ databases">
        <title>Permanent draft genomes of Rhodopirellula europaea strain SH398 and 6C.</title>
        <authorList>
            <person name="Richter M."/>
            <person name="Richter-Heitmann T."/>
            <person name="Frank C."/>
            <person name="Harder J."/>
            <person name="Glockner F.O."/>
        </authorList>
    </citation>
    <scope>NUCLEOTIDE SEQUENCE</scope>
    <source>
        <strain evidence="1">6C</strain>
    </source>
</reference>
<proteinExistence type="predicted"/>
<sequence length="245" mass="28325">MLLAFMVAGFVDEPIRFREREDNLNWRARRMIEAVPVERIGEMTTREKRWLDNVKKAIYDSDYAYLADQKRDRCFPELCKAIDTAKTLCRSLNGDDTSPRDNKRRFLEFFGGPEPSEGGYQSGVVVDARTGKEIRYTLGSLVYAIRCMVHENENLDLEESPDYQVLLDWNGPFRYRSHLVSQFADECIVVNAEMLLGIVRERVTRFVSYIDSVIAMQTHGLIRIDTRPPLCSIRPGENFVVAKRS</sequence>
<evidence type="ECO:0000313" key="2">
    <source>
        <dbReference type="Proteomes" id="UP000011529"/>
    </source>
</evidence>
<reference evidence="1" key="2">
    <citation type="journal article" date="2013" name="Mar. Genomics">
        <title>Expression of sulfatases in Rhodopirellula baltica and the diversity of sulfatases in the genus Rhodopirellula.</title>
        <authorList>
            <person name="Wegner C.E."/>
            <person name="Richter-Heitmann T."/>
            <person name="Klindworth A."/>
            <person name="Klockow C."/>
            <person name="Richter M."/>
            <person name="Achstetter T."/>
            <person name="Glockner F.O."/>
            <person name="Harder J."/>
        </authorList>
    </citation>
    <scope>NUCLEOTIDE SEQUENCE [LARGE SCALE GENOMIC DNA]</scope>
    <source>
        <strain evidence="1">6C</strain>
    </source>
</reference>
<evidence type="ECO:0000313" key="1">
    <source>
        <dbReference type="EMBL" id="EMB16057.1"/>
    </source>
</evidence>
<dbReference type="EMBL" id="ANMO01000137">
    <property type="protein sequence ID" value="EMB16057.1"/>
    <property type="molecule type" value="Genomic_DNA"/>
</dbReference>
<protein>
    <submittedName>
        <fullName evidence="1">Uncharacterized protein</fullName>
    </submittedName>
</protein>
<organism evidence="1 2">
    <name type="scientific">Rhodopirellula europaea 6C</name>
    <dbReference type="NCBI Taxonomy" id="1263867"/>
    <lineage>
        <taxon>Bacteria</taxon>
        <taxon>Pseudomonadati</taxon>
        <taxon>Planctomycetota</taxon>
        <taxon>Planctomycetia</taxon>
        <taxon>Pirellulales</taxon>
        <taxon>Pirellulaceae</taxon>
        <taxon>Rhodopirellula</taxon>
    </lineage>
</organism>
<dbReference type="Proteomes" id="UP000011529">
    <property type="component" value="Unassembled WGS sequence"/>
</dbReference>
<comment type="caution">
    <text evidence="1">The sequence shown here is derived from an EMBL/GenBank/DDBJ whole genome shotgun (WGS) entry which is preliminary data.</text>
</comment>
<keyword evidence="2" id="KW-1185">Reference proteome</keyword>
<name>M2ATN9_9BACT</name>
<dbReference type="AlphaFoldDB" id="M2ATN9"/>
<accession>M2ATN9</accession>
<dbReference type="PATRIC" id="fig|1263867.3.peg.3443"/>
<gene>
    <name evidence="1" type="ORF">RE6C_03223</name>
</gene>